<proteinExistence type="predicted"/>
<evidence type="ECO:0000313" key="5">
    <source>
        <dbReference type="Proteomes" id="UP000295714"/>
    </source>
</evidence>
<name>A0A4R1KTC0_9FLAO</name>
<reference evidence="4 5" key="1">
    <citation type="journal article" date="2015" name="Stand. Genomic Sci.">
        <title>Genomic Encyclopedia of Bacterial and Archaeal Type Strains, Phase III: the genomes of soil and plant-associated and newly described type strains.</title>
        <authorList>
            <person name="Whitman W.B."/>
            <person name="Woyke T."/>
            <person name="Klenk H.P."/>
            <person name="Zhou Y."/>
            <person name="Lilburn T.G."/>
            <person name="Beck B.J."/>
            <person name="De Vos P."/>
            <person name="Vandamme P."/>
            <person name="Eisen J.A."/>
            <person name="Garrity G."/>
            <person name="Hugenholtz P."/>
            <person name="Kyrpides N.C."/>
        </authorList>
    </citation>
    <scope>NUCLEOTIDE SEQUENCE [LARGE SCALE GENOMIC DNA]</scope>
    <source>
        <strain evidence="4 5">CECT 8445</strain>
    </source>
</reference>
<dbReference type="CDD" id="cd03794">
    <property type="entry name" value="GT4_WbuB-like"/>
    <property type="match status" value="1"/>
</dbReference>
<dbReference type="AlphaFoldDB" id="A0A4R1KTC0"/>
<evidence type="ECO:0000256" key="1">
    <source>
        <dbReference type="ARBA" id="ARBA00022679"/>
    </source>
</evidence>
<sequence>MSIELSGQNNKKHIWLVSELFYPETISTGYIMTEIAKSLSNDYKVSVICGPEFYEEKEEQNEIKTLPEIEINRIKSKGYNKNSLFFRAIGHFLITCKMLSLMTRKIPNNSEIFMVTNPVLLVLFASSVARRRNWKIKILVHDVFPENLVISGVLKSKTSYIYKMIKRIFDKAFEKMDTIIVLGRDMLKLFEKKVGNQKNITIIENWSDTENISARPIPESSIKKLLFAGNMGRLQGLEILLEALKKTKNEPYMFTFIGNGALENDITAFINKEKTKHIEKYGWIPREQQDEFMSDAAVGVVTLKENMYGLGVPSKFYNLLAAGKPIFYIGDVNSELYFVLKNHDIGWFAEAGNLEDISNTLIKIANTNTNELEMLSKNARFLAETHYNKELILRKFNKLYSNY</sequence>
<dbReference type="RefSeq" id="WP_132704832.1">
    <property type="nucleotide sequence ID" value="NZ_SMGI01000002.1"/>
</dbReference>
<feature type="domain" description="Glycosyl transferase family 1" evidence="3">
    <location>
        <begin position="221"/>
        <end position="380"/>
    </location>
</feature>
<dbReference type="SUPFAM" id="SSF53756">
    <property type="entry name" value="UDP-Glycosyltransferase/glycogen phosphorylase"/>
    <property type="match status" value="1"/>
</dbReference>
<dbReference type="PANTHER" id="PTHR46401:SF2">
    <property type="entry name" value="GLYCOSYLTRANSFERASE WBBK-RELATED"/>
    <property type="match status" value="1"/>
</dbReference>
<dbReference type="EMBL" id="SMGI01000002">
    <property type="protein sequence ID" value="TCK67800.1"/>
    <property type="molecule type" value="Genomic_DNA"/>
</dbReference>
<dbReference type="Pfam" id="PF00534">
    <property type="entry name" value="Glycos_transf_1"/>
    <property type="match status" value="1"/>
</dbReference>
<keyword evidence="2" id="KW-1133">Transmembrane helix</keyword>
<accession>A0A4R1KTC0</accession>
<organism evidence="4 5">
    <name type="scientific">Winogradskyella wandonensis</name>
    <dbReference type="NCBI Taxonomy" id="1442586"/>
    <lineage>
        <taxon>Bacteria</taxon>
        <taxon>Pseudomonadati</taxon>
        <taxon>Bacteroidota</taxon>
        <taxon>Flavobacteriia</taxon>
        <taxon>Flavobacteriales</taxon>
        <taxon>Flavobacteriaceae</taxon>
        <taxon>Winogradskyella</taxon>
    </lineage>
</organism>
<gene>
    <name evidence="4" type="ORF">DFQ05_1581</name>
</gene>
<evidence type="ECO:0000256" key="2">
    <source>
        <dbReference type="SAM" id="Phobius"/>
    </source>
</evidence>
<feature type="transmembrane region" description="Helical" evidence="2">
    <location>
        <begin position="84"/>
        <end position="100"/>
    </location>
</feature>
<dbReference type="InterPro" id="IPR001296">
    <property type="entry name" value="Glyco_trans_1"/>
</dbReference>
<keyword evidence="5" id="KW-1185">Reference proteome</keyword>
<evidence type="ECO:0000313" key="4">
    <source>
        <dbReference type="EMBL" id="TCK67800.1"/>
    </source>
</evidence>
<dbReference type="GO" id="GO:0016757">
    <property type="term" value="F:glycosyltransferase activity"/>
    <property type="evidence" value="ECO:0007669"/>
    <property type="project" value="InterPro"/>
</dbReference>
<keyword evidence="2" id="KW-0812">Transmembrane</keyword>
<dbReference type="OrthoDB" id="9811902at2"/>
<protein>
    <submittedName>
        <fullName evidence="4">Glycosyltransferase involved in cell wall biosynthesis</fullName>
    </submittedName>
</protein>
<comment type="caution">
    <text evidence="4">The sequence shown here is derived from an EMBL/GenBank/DDBJ whole genome shotgun (WGS) entry which is preliminary data.</text>
</comment>
<dbReference type="GO" id="GO:0009103">
    <property type="term" value="P:lipopolysaccharide biosynthetic process"/>
    <property type="evidence" value="ECO:0007669"/>
    <property type="project" value="TreeGrafter"/>
</dbReference>
<dbReference type="Gene3D" id="3.40.50.2000">
    <property type="entry name" value="Glycogen Phosphorylase B"/>
    <property type="match status" value="2"/>
</dbReference>
<dbReference type="PANTHER" id="PTHR46401">
    <property type="entry name" value="GLYCOSYLTRANSFERASE WBBK-RELATED"/>
    <property type="match status" value="1"/>
</dbReference>
<keyword evidence="2" id="KW-0472">Membrane</keyword>
<dbReference type="Proteomes" id="UP000295714">
    <property type="component" value="Unassembled WGS sequence"/>
</dbReference>
<keyword evidence="1 4" id="KW-0808">Transferase</keyword>
<feature type="transmembrane region" description="Helical" evidence="2">
    <location>
        <begin position="112"/>
        <end position="129"/>
    </location>
</feature>
<evidence type="ECO:0000259" key="3">
    <source>
        <dbReference type="Pfam" id="PF00534"/>
    </source>
</evidence>